<evidence type="ECO:0000313" key="1">
    <source>
        <dbReference type="EMBL" id="CAA9472644.1"/>
    </source>
</evidence>
<accession>A0A6J4RFU6</accession>
<dbReference type="Pfam" id="PF02391">
    <property type="entry name" value="MoaE"/>
    <property type="match status" value="1"/>
</dbReference>
<dbReference type="GO" id="GO:0006777">
    <property type="term" value="P:Mo-molybdopterin cofactor biosynthetic process"/>
    <property type="evidence" value="ECO:0007669"/>
    <property type="project" value="InterPro"/>
</dbReference>
<dbReference type="InterPro" id="IPR003749">
    <property type="entry name" value="ThiS/MoaD-like"/>
</dbReference>
<dbReference type="InterPro" id="IPR036563">
    <property type="entry name" value="MoaE_sf"/>
</dbReference>
<dbReference type="EMBL" id="CADCVT010000008">
    <property type="protein sequence ID" value="CAA9472644.1"/>
    <property type="molecule type" value="Genomic_DNA"/>
</dbReference>
<dbReference type="GO" id="GO:0030366">
    <property type="term" value="F:molybdopterin synthase activity"/>
    <property type="evidence" value="ECO:0007669"/>
    <property type="project" value="UniProtKB-EC"/>
</dbReference>
<proteinExistence type="predicted"/>
<organism evidence="1">
    <name type="scientific">uncultured Solirubrobacteraceae bacterium</name>
    <dbReference type="NCBI Taxonomy" id="1162706"/>
    <lineage>
        <taxon>Bacteria</taxon>
        <taxon>Bacillati</taxon>
        <taxon>Actinomycetota</taxon>
        <taxon>Thermoleophilia</taxon>
        <taxon>Solirubrobacterales</taxon>
        <taxon>Solirubrobacteraceae</taxon>
        <taxon>environmental samples</taxon>
    </lineage>
</organism>
<sequence length="209" mass="22197">MKVRVRLFAQLRERAGSGSVELELPEGALVRDAIAAMGPVAEGLPVVMAINREYADESAVLSAGDELALIPPVSGGSSVHVAVRHGSLSLDELCRLVRDPRAGAVVTFSGVTRDVPMLDYEAYEEMALTSMRTIAEAAVERHGLCAAAVEHRVGVVPLSEASILIAVSAPHRGEAFAGGREIIDEIKLHTPIWKKEEGKWVEGSIPTSG</sequence>
<dbReference type="PANTHER" id="PTHR23404">
    <property type="entry name" value="MOLYBDOPTERIN SYNTHASE RELATED"/>
    <property type="match status" value="1"/>
</dbReference>
<dbReference type="Pfam" id="PF02597">
    <property type="entry name" value="ThiS"/>
    <property type="match status" value="1"/>
</dbReference>
<dbReference type="InterPro" id="IPR003448">
    <property type="entry name" value="Mopterin_biosynth_MoaE"/>
</dbReference>
<reference evidence="1" key="1">
    <citation type="submission" date="2020-02" db="EMBL/GenBank/DDBJ databases">
        <authorList>
            <person name="Meier V. D."/>
        </authorList>
    </citation>
    <scope>NUCLEOTIDE SEQUENCE</scope>
    <source>
        <strain evidence="1">AVDCRST_MAG85</strain>
    </source>
</reference>
<protein>
    <submittedName>
        <fullName evidence="1">Molybdopterin synthase catalytic subunit MoaE</fullName>
        <ecNumber evidence="1">2.8.1.12</ecNumber>
    </submittedName>
</protein>
<dbReference type="Gene3D" id="3.10.20.30">
    <property type="match status" value="1"/>
</dbReference>
<name>A0A6J4RFU6_9ACTN</name>
<dbReference type="AlphaFoldDB" id="A0A6J4RFU6"/>
<keyword evidence="1" id="KW-0808">Transferase</keyword>
<dbReference type="EC" id="2.8.1.12" evidence="1"/>
<dbReference type="SUPFAM" id="SSF54285">
    <property type="entry name" value="MoaD/ThiS"/>
    <property type="match status" value="1"/>
</dbReference>
<dbReference type="SUPFAM" id="SSF54690">
    <property type="entry name" value="Molybdopterin synthase subunit MoaE"/>
    <property type="match status" value="1"/>
</dbReference>
<gene>
    <name evidence="1" type="ORF">AVDCRST_MAG85-63</name>
</gene>
<dbReference type="CDD" id="cd00754">
    <property type="entry name" value="Ubl_MoaD"/>
    <property type="match status" value="1"/>
</dbReference>
<dbReference type="InterPro" id="IPR012675">
    <property type="entry name" value="Beta-grasp_dom_sf"/>
</dbReference>
<dbReference type="CDD" id="cd00756">
    <property type="entry name" value="MoaE"/>
    <property type="match status" value="1"/>
</dbReference>
<dbReference type="InterPro" id="IPR016155">
    <property type="entry name" value="Mopterin_synth/thiamin_S_b"/>
</dbReference>
<dbReference type="Gene3D" id="3.90.1170.40">
    <property type="entry name" value="Molybdopterin biosynthesis MoaE subunit"/>
    <property type="match status" value="1"/>
</dbReference>